<evidence type="ECO:0000313" key="1">
    <source>
        <dbReference type="EMBL" id="AMQ01481.1"/>
    </source>
</evidence>
<dbReference type="OrthoDB" id="893724at2"/>
<evidence type="ECO:0000313" key="2">
    <source>
        <dbReference type="Proteomes" id="UP000071561"/>
    </source>
</evidence>
<evidence type="ECO:0008006" key="3">
    <source>
        <dbReference type="Google" id="ProtNLM"/>
    </source>
</evidence>
<keyword evidence="2" id="KW-1185">Reference proteome</keyword>
<dbReference type="RefSeq" id="WP_068405693.1">
    <property type="nucleotide sequence ID" value="NZ_CP014504.1"/>
</dbReference>
<dbReference type="EMBL" id="CP014504">
    <property type="protein sequence ID" value="AMQ01481.1"/>
    <property type="molecule type" value="Genomic_DNA"/>
</dbReference>
<dbReference type="Proteomes" id="UP000071561">
    <property type="component" value="Chromosome"/>
</dbReference>
<accession>A0A127VJV3</accession>
<name>A0A127VJV3_9SPHI</name>
<dbReference type="KEGG" id="pcm:AY601_4645"/>
<gene>
    <name evidence="1" type="ORF">AY601_4645</name>
</gene>
<protein>
    <recommendedName>
        <fullName evidence="3">Lipoprotein</fullName>
    </recommendedName>
</protein>
<dbReference type="PROSITE" id="PS51257">
    <property type="entry name" value="PROKAR_LIPOPROTEIN"/>
    <property type="match status" value="1"/>
</dbReference>
<organism evidence="1 2">
    <name type="scientific">Pedobacter cryoconitis</name>
    <dbReference type="NCBI Taxonomy" id="188932"/>
    <lineage>
        <taxon>Bacteria</taxon>
        <taxon>Pseudomonadati</taxon>
        <taxon>Bacteroidota</taxon>
        <taxon>Sphingobacteriia</taxon>
        <taxon>Sphingobacteriales</taxon>
        <taxon>Sphingobacteriaceae</taxon>
        <taxon>Pedobacter</taxon>
    </lineage>
</organism>
<sequence length="231" mass="26389">MKISPFWCGIFAICLFAACKKDNPAPLEIKPDPLLALGDSCSYQMDGKSYSFTHQNGFQIGNAQPNFRLDSFINGTSYYSGDKDSVMFSRGYDFNSKEYDAGINISFAKKYNKKEMEKNVLAFFTPKNGLDLFQPGNYSYPIDYQREHTQNGIAIDLYTSEHFSTYSKVSIGSPTAITLESQRQSRFEIIRCVKLTNGNYLLEAKFNTVVFDREEKVKKNVENGYLRLILY</sequence>
<dbReference type="PATRIC" id="fig|188932.3.peg.4817"/>
<dbReference type="AlphaFoldDB" id="A0A127VJV3"/>
<proteinExistence type="predicted"/>
<reference evidence="1 2" key="1">
    <citation type="submission" date="2016-03" db="EMBL/GenBank/DDBJ databases">
        <title>Complete genome sequence of Pedobacter cryoconitis PAMC 27485.</title>
        <authorList>
            <person name="Lee J."/>
            <person name="Kim O.-S."/>
        </authorList>
    </citation>
    <scope>NUCLEOTIDE SEQUENCE [LARGE SCALE GENOMIC DNA]</scope>
    <source>
        <strain evidence="1 2">PAMC 27485</strain>
    </source>
</reference>